<feature type="compositionally biased region" description="Basic and acidic residues" evidence="1">
    <location>
        <begin position="286"/>
        <end position="300"/>
    </location>
</feature>
<evidence type="ECO:0000313" key="3">
    <source>
        <dbReference type="Proteomes" id="UP000184330"/>
    </source>
</evidence>
<dbReference type="EMBL" id="FJOG01000022">
    <property type="protein sequence ID" value="CZR62841.1"/>
    <property type="molecule type" value="Genomic_DNA"/>
</dbReference>
<dbReference type="PANTHER" id="PTHR39609:SF1">
    <property type="entry name" value="RFEG"/>
    <property type="match status" value="1"/>
</dbReference>
<feature type="compositionally biased region" description="Polar residues" evidence="1">
    <location>
        <begin position="192"/>
        <end position="214"/>
    </location>
</feature>
<reference evidence="2 3" key="1">
    <citation type="submission" date="2016-03" db="EMBL/GenBank/DDBJ databases">
        <authorList>
            <person name="Ploux O."/>
        </authorList>
    </citation>
    <scope>NUCLEOTIDE SEQUENCE [LARGE SCALE GENOMIC DNA]</scope>
    <source>
        <strain evidence="2 3">UAMH 11012</strain>
    </source>
</reference>
<dbReference type="OrthoDB" id="4146887at2759"/>
<feature type="region of interest" description="Disordered" evidence="1">
    <location>
        <begin position="191"/>
        <end position="308"/>
    </location>
</feature>
<evidence type="ECO:0000256" key="1">
    <source>
        <dbReference type="SAM" id="MobiDB-lite"/>
    </source>
</evidence>
<feature type="region of interest" description="Disordered" evidence="1">
    <location>
        <begin position="88"/>
        <end position="139"/>
    </location>
</feature>
<keyword evidence="3" id="KW-1185">Reference proteome</keyword>
<gene>
    <name evidence="2" type="ORF">PAC_12738</name>
</gene>
<sequence length="308" mass="34155">MSRRDTDRDRRAAASARTNEYFVPKDGIDREVITSDICRYLGNDALVRPGNYENPQTRQVQAGYFITAYRNLTTAMIADLKADSERWEAERRQTASRGQPANVGYRDSATHQTRQYYGPTEAGQPSGYPTPSSMGTPASSVYDNGPQYQQQTYAQPASGYGQPQGYAVQDNYYVAGADLVAEQSRRVPVAASSVNVPRSNTYASTTPTYQQQESRYYPGPPVPVTQAQQQVYASPQDPYYGRAVPVTGASYDTQDAYDNRSYPDPGYSQAPSASSSSIPATSNTSSRREREREPERDSRSHRSHGGRR</sequence>
<feature type="compositionally biased region" description="Polar residues" evidence="1">
    <location>
        <begin position="127"/>
        <end position="139"/>
    </location>
</feature>
<dbReference type="AlphaFoldDB" id="A0A1L7XCT7"/>
<dbReference type="STRING" id="576137.A0A1L7XCT7"/>
<evidence type="ECO:0008006" key="4">
    <source>
        <dbReference type="Google" id="ProtNLM"/>
    </source>
</evidence>
<protein>
    <recommendedName>
        <fullName evidence="4">Transcription factor RfeG</fullName>
    </recommendedName>
</protein>
<dbReference type="PANTHER" id="PTHR39609">
    <property type="entry name" value="RFEG-RELATED"/>
    <property type="match status" value="1"/>
</dbReference>
<organism evidence="2 3">
    <name type="scientific">Phialocephala subalpina</name>
    <dbReference type="NCBI Taxonomy" id="576137"/>
    <lineage>
        <taxon>Eukaryota</taxon>
        <taxon>Fungi</taxon>
        <taxon>Dikarya</taxon>
        <taxon>Ascomycota</taxon>
        <taxon>Pezizomycotina</taxon>
        <taxon>Leotiomycetes</taxon>
        <taxon>Helotiales</taxon>
        <taxon>Mollisiaceae</taxon>
        <taxon>Phialocephala</taxon>
        <taxon>Phialocephala fortinii species complex</taxon>
    </lineage>
</organism>
<accession>A0A1L7XCT7</accession>
<proteinExistence type="predicted"/>
<feature type="compositionally biased region" description="Low complexity" evidence="1">
    <location>
        <begin position="268"/>
        <end position="285"/>
    </location>
</feature>
<dbReference type="Proteomes" id="UP000184330">
    <property type="component" value="Unassembled WGS sequence"/>
</dbReference>
<name>A0A1L7XCT7_9HELO</name>
<evidence type="ECO:0000313" key="2">
    <source>
        <dbReference type="EMBL" id="CZR62841.1"/>
    </source>
</evidence>